<dbReference type="Pfam" id="PF00884">
    <property type="entry name" value="Sulfatase"/>
    <property type="match status" value="1"/>
</dbReference>
<dbReference type="SUPFAM" id="SSF53649">
    <property type="entry name" value="Alkaline phosphatase-like"/>
    <property type="match status" value="1"/>
</dbReference>
<comment type="similarity">
    <text evidence="2">Belongs to the sulfatase family.</text>
</comment>
<dbReference type="GO" id="GO:0004065">
    <property type="term" value="F:arylsulfatase activity"/>
    <property type="evidence" value="ECO:0007669"/>
    <property type="project" value="TreeGrafter"/>
</dbReference>
<keyword evidence="5" id="KW-0378">Hydrolase</keyword>
<feature type="domain" description="Sulfatase N-terminal" evidence="7">
    <location>
        <begin position="24"/>
        <end position="156"/>
    </location>
</feature>
<keyword evidence="3" id="KW-0479">Metal-binding</keyword>
<dbReference type="Gene3D" id="3.40.720.10">
    <property type="entry name" value="Alkaline Phosphatase, subunit A"/>
    <property type="match status" value="1"/>
</dbReference>
<evidence type="ECO:0000259" key="7">
    <source>
        <dbReference type="Pfam" id="PF00884"/>
    </source>
</evidence>
<accession>X1NVY1</accession>
<dbReference type="EMBL" id="BARV01028495">
    <property type="protein sequence ID" value="GAI34376.1"/>
    <property type="molecule type" value="Genomic_DNA"/>
</dbReference>
<keyword evidence="4" id="KW-0732">Signal</keyword>
<keyword evidence="6" id="KW-0106">Calcium</keyword>
<name>X1NVY1_9ZZZZ</name>
<evidence type="ECO:0000313" key="8">
    <source>
        <dbReference type="EMBL" id="GAI34376.1"/>
    </source>
</evidence>
<reference evidence="8" key="1">
    <citation type="journal article" date="2014" name="Front. Microbiol.">
        <title>High frequency of phylogenetically diverse reductive dehalogenase-homologous genes in deep subseafloor sedimentary metagenomes.</title>
        <authorList>
            <person name="Kawai M."/>
            <person name="Futagami T."/>
            <person name="Toyoda A."/>
            <person name="Takaki Y."/>
            <person name="Nishi S."/>
            <person name="Hori S."/>
            <person name="Arai W."/>
            <person name="Tsubouchi T."/>
            <person name="Morono Y."/>
            <person name="Uchiyama I."/>
            <person name="Ito T."/>
            <person name="Fujiyama A."/>
            <person name="Inagaki F."/>
            <person name="Takami H."/>
        </authorList>
    </citation>
    <scope>NUCLEOTIDE SEQUENCE</scope>
    <source>
        <strain evidence="8">Expedition CK06-06</strain>
    </source>
</reference>
<dbReference type="InterPro" id="IPR000917">
    <property type="entry name" value="Sulfatase_N"/>
</dbReference>
<comment type="cofactor">
    <cofactor evidence="1">
        <name>Ca(2+)</name>
        <dbReference type="ChEBI" id="CHEBI:29108"/>
    </cofactor>
</comment>
<organism evidence="8">
    <name type="scientific">marine sediment metagenome</name>
    <dbReference type="NCBI Taxonomy" id="412755"/>
    <lineage>
        <taxon>unclassified sequences</taxon>
        <taxon>metagenomes</taxon>
        <taxon>ecological metagenomes</taxon>
    </lineage>
</organism>
<evidence type="ECO:0000256" key="6">
    <source>
        <dbReference type="ARBA" id="ARBA00022837"/>
    </source>
</evidence>
<evidence type="ECO:0000256" key="2">
    <source>
        <dbReference type="ARBA" id="ARBA00008779"/>
    </source>
</evidence>
<dbReference type="InterPro" id="IPR050738">
    <property type="entry name" value="Sulfatase"/>
</dbReference>
<proteinExistence type="inferred from homology"/>
<evidence type="ECO:0000256" key="3">
    <source>
        <dbReference type="ARBA" id="ARBA00022723"/>
    </source>
</evidence>
<sequence>MKKSIIFLLTGFLWGNLIIAQDQPNIILINMDNFGYGELGCYGGGITRGAPTPRIDKLASEGMRLTNYNVEAQCTPSRASLMTGRYPVRSGNKTVPITTGMYGLTQWEYTMAEMLSDAGYATGMFGKWHLGQTEGRFPTDQGFDEWYGIPNSTDESFWADTPEFMKVVEENISPYAVPEYIYNGKKGSPPVKHKIYDLAARREI</sequence>
<dbReference type="PANTHER" id="PTHR42693">
    <property type="entry name" value="ARYLSULFATASE FAMILY MEMBER"/>
    <property type="match status" value="1"/>
</dbReference>
<dbReference type="PANTHER" id="PTHR42693:SF42">
    <property type="entry name" value="ARYLSULFATASE G"/>
    <property type="match status" value="1"/>
</dbReference>
<comment type="caution">
    <text evidence="8">The sequence shown here is derived from an EMBL/GenBank/DDBJ whole genome shotgun (WGS) entry which is preliminary data.</text>
</comment>
<evidence type="ECO:0000256" key="5">
    <source>
        <dbReference type="ARBA" id="ARBA00022801"/>
    </source>
</evidence>
<evidence type="ECO:0000256" key="4">
    <source>
        <dbReference type="ARBA" id="ARBA00022729"/>
    </source>
</evidence>
<evidence type="ECO:0000256" key="1">
    <source>
        <dbReference type="ARBA" id="ARBA00001913"/>
    </source>
</evidence>
<dbReference type="AlphaFoldDB" id="X1NVY1"/>
<feature type="non-terminal residue" evidence="8">
    <location>
        <position position="204"/>
    </location>
</feature>
<dbReference type="InterPro" id="IPR017850">
    <property type="entry name" value="Alkaline_phosphatase_core_sf"/>
</dbReference>
<gene>
    <name evidence="8" type="ORF">S06H3_45599</name>
</gene>
<protein>
    <recommendedName>
        <fullName evidence="7">Sulfatase N-terminal domain-containing protein</fullName>
    </recommendedName>
</protein>
<dbReference type="GO" id="GO:0046872">
    <property type="term" value="F:metal ion binding"/>
    <property type="evidence" value="ECO:0007669"/>
    <property type="project" value="UniProtKB-KW"/>
</dbReference>